<dbReference type="InterPro" id="IPR010982">
    <property type="entry name" value="Lambda_DNA-bd_dom_sf"/>
</dbReference>
<feature type="domain" description="HTH cro/C1-type" evidence="2">
    <location>
        <begin position="14"/>
        <end position="68"/>
    </location>
</feature>
<evidence type="ECO:0000313" key="3">
    <source>
        <dbReference type="EMBL" id="AEJ20382.1"/>
    </source>
</evidence>
<dbReference type="OrthoDB" id="361759at2"/>
<evidence type="ECO:0000259" key="2">
    <source>
        <dbReference type="PROSITE" id="PS50943"/>
    </source>
</evidence>
<dbReference type="KEGG" id="scd:Spica_2269"/>
<dbReference type="GO" id="GO:0003700">
    <property type="term" value="F:DNA-binding transcription factor activity"/>
    <property type="evidence" value="ECO:0007669"/>
    <property type="project" value="TreeGrafter"/>
</dbReference>
<dbReference type="PANTHER" id="PTHR46797:SF1">
    <property type="entry name" value="METHYLPHOSPHONATE SYNTHASE"/>
    <property type="match status" value="1"/>
</dbReference>
<dbReference type="GO" id="GO:0005829">
    <property type="term" value="C:cytosol"/>
    <property type="evidence" value="ECO:0007669"/>
    <property type="project" value="TreeGrafter"/>
</dbReference>
<name>F8F356_GRAC1</name>
<keyword evidence="1" id="KW-0238">DNA-binding</keyword>
<dbReference type="SMART" id="SM00530">
    <property type="entry name" value="HTH_XRE"/>
    <property type="match status" value="1"/>
</dbReference>
<dbReference type="AlphaFoldDB" id="F8F356"/>
<reference evidence="4" key="1">
    <citation type="journal article" date="2013" name="Stand. Genomic Sci.">
        <title>Genome sequence of the thermophilic fresh-water bacterium Spirochaeta caldaria type strain (H1(T)), reclassification of Spirochaeta caldaria, Spirochaeta stenostrepta, and Spirochaeta zuelzerae in the genus Treponema as Treponema caldaria comb. nov., Treponema stenostrepta comb. nov., and Treponema zuelzerae comb. nov., and emendation of the genus Treponema.</title>
        <authorList>
            <person name="Abt B."/>
            <person name="Goker M."/>
            <person name="Scheuner C."/>
            <person name="Han C."/>
            <person name="Lu M."/>
            <person name="Misra M."/>
            <person name="Lapidus A."/>
            <person name="Nolan M."/>
            <person name="Lucas S."/>
            <person name="Hammon N."/>
            <person name="Deshpande S."/>
            <person name="Cheng J.F."/>
            <person name="Tapia R."/>
            <person name="Goodwin L.A."/>
            <person name="Pitluck S."/>
            <person name="Liolios K."/>
            <person name="Pagani I."/>
            <person name="Ivanova N."/>
            <person name="Mavromatis K."/>
            <person name="Mikhailova N."/>
            <person name="Huntemann M."/>
            <person name="Pati A."/>
            <person name="Chen A."/>
            <person name="Palaniappan K."/>
            <person name="Land M."/>
            <person name="Hauser L."/>
            <person name="Jeffries C.D."/>
            <person name="Rohde M."/>
            <person name="Spring S."/>
            <person name="Gronow S."/>
            <person name="Detter J.C."/>
            <person name="Bristow J."/>
            <person name="Eisen J.A."/>
            <person name="Markowitz V."/>
            <person name="Hugenholtz P."/>
            <person name="Kyrpides N.C."/>
            <person name="Woyke T."/>
            <person name="Klenk H.P."/>
        </authorList>
    </citation>
    <scope>NUCLEOTIDE SEQUENCE</scope>
    <source>
        <strain evidence="4">ATCC 51460 / DSM 7334 / H1</strain>
    </source>
</reference>
<protein>
    <submittedName>
        <fullName evidence="3">Helix-turn-helix domain protein</fullName>
    </submittedName>
</protein>
<evidence type="ECO:0000256" key="1">
    <source>
        <dbReference type="ARBA" id="ARBA00023125"/>
    </source>
</evidence>
<organism evidence="3 4">
    <name type="scientific">Gracilinema caldarium (strain ATCC 51460 / DSM 7334 / H1)</name>
    <name type="common">Treponema caldarium</name>
    <dbReference type="NCBI Taxonomy" id="744872"/>
    <lineage>
        <taxon>Bacteria</taxon>
        <taxon>Pseudomonadati</taxon>
        <taxon>Spirochaetota</taxon>
        <taxon>Spirochaetia</taxon>
        <taxon>Spirochaetales</taxon>
        <taxon>Breznakiellaceae</taxon>
        <taxon>Gracilinema</taxon>
    </lineage>
</organism>
<evidence type="ECO:0000313" key="4">
    <source>
        <dbReference type="Proteomes" id="UP000000503"/>
    </source>
</evidence>
<dbReference type="Pfam" id="PF01381">
    <property type="entry name" value="HTH_3"/>
    <property type="match status" value="1"/>
</dbReference>
<dbReference type="PROSITE" id="PS50943">
    <property type="entry name" value="HTH_CROC1"/>
    <property type="match status" value="1"/>
</dbReference>
<proteinExistence type="predicted"/>
<dbReference type="EMBL" id="CP002868">
    <property type="protein sequence ID" value="AEJ20382.1"/>
    <property type="molecule type" value="Genomic_DNA"/>
</dbReference>
<dbReference type="PANTHER" id="PTHR46797">
    <property type="entry name" value="HTH-TYPE TRANSCRIPTIONAL REGULATOR"/>
    <property type="match status" value="1"/>
</dbReference>
<dbReference type="RefSeq" id="WP_013969663.1">
    <property type="nucleotide sequence ID" value="NC_015732.1"/>
</dbReference>
<gene>
    <name evidence="3" type="ordered locus">Spica_2269</name>
</gene>
<dbReference type="InterPro" id="IPR001387">
    <property type="entry name" value="Cro/C1-type_HTH"/>
</dbReference>
<dbReference type="Proteomes" id="UP000000503">
    <property type="component" value="Chromosome"/>
</dbReference>
<dbReference type="GO" id="GO:0003677">
    <property type="term" value="F:DNA binding"/>
    <property type="evidence" value="ECO:0007669"/>
    <property type="project" value="UniProtKB-KW"/>
</dbReference>
<dbReference type="CDD" id="cd00093">
    <property type="entry name" value="HTH_XRE"/>
    <property type="match status" value="1"/>
</dbReference>
<dbReference type="HOGENOM" id="CLU_066192_17_8_12"/>
<dbReference type="Gene3D" id="1.10.260.40">
    <property type="entry name" value="lambda repressor-like DNA-binding domains"/>
    <property type="match status" value="1"/>
</dbReference>
<dbReference type="eggNOG" id="COG1396">
    <property type="taxonomic scope" value="Bacteria"/>
</dbReference>
<dbReference type="SUPFAM" id="SSF47413">
    <property type="entry name" value="lambda repressor-like DNA-binding domains"/>
    <property type="match status" value="1"/>
</dbReference>
<sequence>MMENELLNLLGHNIRQTRIEKGLSQYGLALKTGMAANSINDIENGKRWVSAKSLSRIANALEVEPYIFLLPKSFRINDGITSIKLYDDEMIKAIQSAIKEVRKRYNIDSDS</sequence>
<keyword evidence="4" id="KW-1185">Reference proteome</keyword>
<dbReference type="InterPro" id="IPR050807">
    <property type="entry name" value="TransReg_Diox_bact_type"/>
</dbReference>
<accession>F8F356</accession>
<dbReference type="STRING" id="744872.Spica_2269"/>